<evidence type="ECO:0000259" key="7">
    <source>
        <dbReference type="PROSITE" id="PS50011"/>
    </source>
</evidence>
<organism evidence="8 9">
    <name type="scientific">Exophiala bonariae</name>
    <dbReference type="NCBI Taxonomy" id="1690606"/>
    <lineage>
        <taxon>Eukaryota</taxon>
        <taxon>Fungi</taxon>
        <taxon>Dikarya</taxon>
        <taxon>Ascomycota</taxon>
        <taxon>Pezizomycotina</taxon>
        <taxon>Eurotiomycetes</taxon>
        <taxon>Chaetothyriomycetidae</taxon>
        <taxon>Chaetothyriales</taxon>
        <taxon>Herpotrichiellaceae</taxon>
        <taxon>Exophiala</taxon>
    </lineage>
</organism>
<evidence type="ECO:0000256" key="2">
    <source>
        <dbReference type="ARBA" id="ARBA00022741"/>
    </source>
</evidence>
<gene>
    <name evidence="8" type="ORF">LTR84_010586</name>
</gene>
<comment type="similarity">
    <text evidence="5">Belongs to the protein kinase superfamily.</text>
</comment>
<keyword evidence="5" id="KW-0723">Serine/threonine-protein kinase</keyword>
<dbReference type="SMART" id="SM00220">
    <property type="entry name" value="S_TKc"/>
    <property type="match status" value="1"/>
</dbReference>
<dbReference type="EC" id="2.7.11.1" evidence="1"/>
<dbReference type="InterPro" id="IPR050235">
    <property type="entry name" value="CK1_Ser-Thr_kinase"/>
</dbReference>
<evidence type="ECO:0000313" key="9">
    <source>
        <dbReference type="Proteomes" id="UP001358417"/>
    </source>
</evidence>
<reference evidence="8 9" key="1">
    <citation type="submission" date="2023-08" db="EMBL/GenBank/DDBJ databases">
        <title>Black Yeasts Isolated from many extreme environments.</title>
        <authorList>
            <person name="Coleine C."/>
            <person name="Stajich J.E."/>
            <person name="Selbmann L."/>
        </authorList>
    </citation>
    <scope>NUCLEOTIDE SEQUENCE [LARGE SCALE GENOMIC DNA]</scope>
    <source>
        <strain evidence="8 9">CCFEE 5792</strain>
    </source>
</reference>
<dbReference type="GO" id="GO:0005524">
    <property type="term" value="F:ATP binding"/>
    <property type="evidence" value="ECO:0007669"/>
    <property type="project" value="UniProtKB-UniRule"/>
</dbReference>
<dbReference type="PROSITE" id="PS00108">
    <property type="entry name" value="PROTEIN_KINASE_ST"/>
    <property type="match status" value="1"/>
</dbReference>
<feature type="binding site" evidence="4">
    <location>
        <position position="46"/>
    </location>
    <ligand>
        <name>ATP</name>
        <dbReference type="ChEBI" id="CHEBI:30616"/>
    </ligand>
</feature>
<accession>A0AAV9MSU6</accession>
<dbReference type="InterPro" id="IPR017441">
    <property type="entry name" value="Protein_kinase_ATP_BS"/>
</dbReference>
<dbReference type="EMBL" id="JAVRRD010000045">
    <property type="protein sequence ID" value="KAK5044694.1"/>
    <property type="molecule type" value="Genomic_DNA"/>
</dbReference>
<feature type="region of interest" description="Disordered" evidence="6">
    <location>
        <begin position="316"/>
        <end position="352"/>
    </location>
</feature>
<dbReference type="AlphaFoldDB" id="A0AAV9MSU6"/>
<keyword evidence="3 4" id="KW-0067">ATP-binding</keyword>
<dbReference type="CDD" id="cd14016">
    <property type="entry name" value="STKc_CK1"/>
    <property type="match status" value="1"/>
</dbReference>
<dbReference type="GeneID" id="89978743"/>
<evidence type="ECO:0000256" key="1">
    <source>
        <dbReference type="ARBA" id="ARBA00012513"/>
    </source>
</evidence>
<comment type="caution">
    <text evidence="8">The sequence shown here is derived from an EMBL/GenBank/DDBJ whole genome shotgun (WGS) entry which is preliminary data.</text>
</comment>
<dbReference type="InterPro" id="IPR008271">
    <property type="entry name" value="Ser/Thr_kinase_AS"/>
</dbReference>
<evidence type="ECO:0000256" key="5">
    <source>
        <dbReference type="RuleBase" id="RU000304"/>
    </source>
</evidence>
<dbReference type="Pfam" id="PF00069">
    <property type="entry name" value="Pkinase"/>
    <property type="match status" value="1"/>
</dbReference>
<evidence type="ECO:0000256" key="3">
    <source>
        <dbReference type="ARBA" id="ARBA00022840"/>
    </source>
</evidence>
<dbReference type="Proteomes" id="UP001358417">
    <property type="component" value="Unassembled WGS sequence"/>
</dbReference>
<sequence>MDFFVQRIQNIAIGGRYHLVRKLGSGSFGSVYLGRDAETGHEVAMKLEHHSVAPSLLEEEARIYQSLARNPGFPQVLWHGQKDDFTVLVFELLGPNLEDLFRYCGNQFSLKTTLMLADQLLRRLESLHSNNYLHRDIKPENFLLGVGERANIVYMTDLGLAIYRHPDRWGSSSTPTHVDIRARPPQLLGTCRYASINGHLGVAQSRRDDLEALGYMLVYFMRGKLPWQGLKAQRDTKYLLVLEKKQAISARELCAGLPTEFVDYFTYVHELRDEERPDYQRLRKMFTKLFRQQGFEYDNVFDWTIREFQRLGLDAEESPTSNSVNEKRGVDTTKPWGCGVQDATETTRGRKR</sequence>
<dbReference type="InterPro" id="IPR000719">
    <property type="entry name" value="Prot_kinase_dom"/>
</dbReference>
<proteinExistence type="inferred from homology"/>
<name>A0AAV9MSU6_9EURO</name>
<dbReference type="PANTHER" id="PTHR11909">
    <property type="entry name" value="CASEIN KINASE-RELATED"/>
    <property type="match status" value="1"/>
</dbReference>
<keyword evidence="9" id="KW-1185">Reference proteome</keyword>
<dbReference type="PROSITE" id="PS00107">
    <property type="entry name" value="PROTEIN_KINASE_ATP"/>
    <property type="match status" value="1"/>
</dbReference>
<evidence type="ECO:0000313" key="8">
    <source>
        <dbReference type="EMBL" id="KAK5044694.1"/>
    </source>
</evidence>
<feature type="domain" description="Protein kinase" evidence="7">
    <location>
        <begin position="17"/>
        <end position="290"/>
    </location>
</feature>
<keyword evidence="5" id="KW-0808">Transferase</keyword>
<dbReference type="PROSITE" id="PS50011">
    <property type="entry name" value="PROTEIN_KINASE_DOM"/>
    <property type="match status" value="1"/>
</dbReference>
<dbReference type="Gene3D" id="1.10.510.10">
    <property type="entry name" value="Transferase(Phosphotransferase) domain 1"/>
    <property type="match status" value="1"/>
</dbReference>
<protein>
    <recommendedName>
        <fullName evidence="1">non-specific serine/threonine protein kinase</fullName>
        <ecNumber evidence="1">2.7.11.1</ecNumber>
    </recommendedName>
</protein>
<evidence type="ECO:0000256" key="6">
    <source>
        <dbReference type="SAM" id="MobiDB-lite"/>
    </source>
</evidence>
<keyword evidence="5" id="KW-0418">Kinase</keyword>
<evidence type="ECO:0000256" key="4">
    <source>
        <dbReference type="PROSITE-ProRule" id="PRU10141"/>
    </source>
</evidence>
<dbReference type="InterPro" id="IPR011009">
    <property type="entry name" value="Kinase-like_dom_sf"/>
</dbReference>
<dbReference type="GO" id="GO:0004674">
    <property type="term" value="F:protein serine/threonine kinase activity"/>
    <property type="evidence" value="ECO:0007669"/>
    <property type="project" value="UniProtKB-KW"/>
</dbReference>
<dbReference type="RefSeq" id="XP_064700348.1">
    <property type="nucleotide sequence ID" value="XM_064854122.1"/>
</dbReference>
<dbReference type="SUPFAM" id="SSF56112">
    <property type="entry name" value="Protein kinase-like (PK-like)"/>
    <property type="match status" value="1"/>
</dbReference>
<keyword evidence="2 4" id="KW-0547">Nucleotide-binding</keyword>